<dbReference type="NCBIfam" id="TIGR00464">
    <property type="entry name" value="gltX_bact"/>
    <property type="match status" value="1"/>
</dbReference>
<dbReference type="RefSeq" id="WP_327600731.1">
    <property type="nucleotide sequence ID" value="NZ_JAYXHS010000004.1"/>
</dbReference>
<keyword evidence="11" id="KW-1185">Reference proteome</keyword>
<dbReference type="PANTHER" id="PTHR43311:SF2">
    <property type="entry name" value="GLUTAMATE--TRNA LIGASE, MITOCHONDRIAL-RELATED"/>
    <property type="match status" value="1"/>
</dbReference>
<keyword evidence="6 7" id="KW-0030">Aminoacyl-tRNA synthetase</keyword>
<dbReference type="Proteomes" id="UP001331561">
    <property type="component" value="Unassembled WGS sequence"/>
</dbReference>
<dbReference type="InterPro" id="IPR020751">
    <property type="entry name" value="aa-tRNA-synth_I_codon-bd_sub2"/>
</dbReference>
<evidence type="ECO:0000313" key="10">
    <source>
        <dbReference type="EMBL" id="MEC5387757.1"/>
    </source>
</evidence>
<dbReference type="HAMAP" id="MF_00022">
    <property type="entry name" value="Glu_tRNA_synth_type1"/>
    <property type="match status" value="1"/>
</dbReference>
<dbReference type="EMBL" id="JAYXHS010000004">
    <property type="protein sequence ID" value="MEC5387757.1"/>
    <property type="molecule type" value="Genomic_DNA"/>
</dbReference>
<reference evidence="10 11" key="1">
    <citation type="submission" date="2024-01" db="EMBL/GenBank/DDBJ databases">
        <title>Uliginosibacterium soil sp. nov.</title>
        <authorList>
            <person name="Lv Y."/>
        </authorList>
    </citation>
    <scope>NUCLEOTIDE SEQUENCE [LARGE SCALE GENOMIC DNA]</scope>
    <source>
        <strain evidence="10 11">H3</strain>
    </source>
</reference>
<dbReference type="InterPro" id="IPR049940">
    <property type="entry name" value="GluQ/Sye"/>
</dbReference>
<evidence type="ECO:0000256" key="1">
    <source>
        <dbReference type="ARBA" id="ARBA00007894"/>
    </source>
</evidence>
<dbReference type="CDD" id="cd00808">
    <property type="entry name" value="GluRS_core"/>
    <property type="match status" value="1"/>
</dbReference>
<evidence type="ECO:0000259" key="9">
    <source>
        <dbReference type="Pfam" id="PF19269"/>
    </source>
</evidence>
<feature type="short sequence motif" description="'KMSKS' region" evidence="7">
    <location>
        <begin position="243"/>
        <end position="247"/>
    </location>
</feature>
<feature type="short sequence motif" description="'HIGH' region" evidence="7">
    <location>
        <begin position="11"/>
        <end position="21"/>
    </location>
</feature>
<accession>A0ABU6K8B0</accession>
<dbReference type="PROSITE" id="PS00178">
    <property type="entry name" value="AA_TRNA_LIGASE_I"/>
    <property type="match status" value="1"/>
</dbReference>
<evidence type="ECO:0000313" key="11">
    <source>
        <dbReference type="Proteomes" id="UP001331561"/>
    </source>
</evidence>
<keyword evidence="4 7" id="KW-0067">ATP-binding</keyword>
<dbReference type="PANTHER" id="PTHR43311">
    <property type="entry name" value="GLUTAMATE--TRNA LIGASE"/>
    <property type="match status" value="1"/>
</dbReference>
<organism evidence="10 11">
    <name type="scientific">Uliginosibacterium silvisoli</name>
    <dbReference type="NCBI Taxonomy" id="3114758"/>
    <lineage>
        <taxon>Bacteria</taxon>
        <taxon>Pseudomonadati</taxon>
        <taxon>Pseudomonadota</taxon>
        <taxon>Betaproteobacteria</taxon>
        <taxon>Rhodocyclales</taxon>
        <taxon>Zoogloeaceae</taxon>
        <taxon>Uliginosibacterium</taxon>
    </lineage>
</organism>
<comment type="caution">
    <text evidence="7">Lacks conserved residue(s) required for the propagation of feature annotation.</text>
</comment>
<dbReference type="InterPro" id="IPR008925">
    <property type="entry name" value="aa_tRNA-synth_I_cd-bd_sf"/>
</dbReference>
<proteinExistence type="inferred from homology"/>
<dbReference type="Pfam" id="PF19269">
    <property type="entry name" value="Anticodon_2"/>
    <property type="match status" value="1"/>
</dbReference>
<evidence type="ECO:0000256" key="2">
    <source>
        <dbReference type="ARBA" id="ARBA00022598"/>
    </source>
</evidence>
<comment type="function">
    <text evidence="7">Catalyzes the attachment of glutamate to tRNA(Glu) in a two-step reaction: glutamate is first activated by ATP to form Glu-AMP and then transferred to the acceptor end of tRNA(Glu).</text>
</comment>
<comment type="catalytic activity">
    <reaction evidence="7">
        <text>tRNA(Glu) + L-glutamate + ATP = L-glutamyl-tRNA(Glu) + AMP + diphosphate</text>
        <dbReference type="Rhea" id="RHEA:23540"/>
        <dbReference type="Rhea" id="RHEA-COMP:9663"/>
        <dbReference type="Rhea" id="RHEA-COMP:9680"/>
        <dbReference type="ChEBI" id="CHEBI:29985"/>
        <dbReference type="ChEBI" id="CHEBI:30616"/>
        <dbReference type="ChEBI" id="CHEBI:33019"/>
        <dbReference type="ChEBI" id="CHEBI:78442"/>
        <dbReference type="ChEBI" id="CHEBI:78520"/>
        <dbReference type="ChEBI" id="CHEBI:456215"/>
        <dbReference type="EC" id="6.1.1.17"/>
    </reaction>
</comment>
<dbReference type="InterPro" id="IPR004527">
    <property type="entry name" value="Glu-tRNA-ligase_bac/mito"/>
</dbReference>
<comment type="similarity">
    <text evidence="1 7">Belongs to the class-I aminoacyl-tRNA synthetase family. Glutamate--tRNA ligase type 1 subfamily.</text>
</comment>
<sequence length="463" mass="51133">MSKPVRTRFAPSPTGFLHIGGARTALFSWAYARRHGGQFILRIEDTDVARSTPEAVQAILDGMNWLELGWDEGPFYQMQRMDRYKQVIAQMLESGAAYYCYTTPAELDAMREAQRTRGEKPRYDGTWRPVAGKVLPAVPEGVQPVIRFKNPLDGVVAWDDLVKGRIEIANAEMDDLVIARADGTPTYNFCVVVDDWDMGITQVIRGDDHVNNTPRQINILKALGAEVPQYAHLSMILGDDGTKLSKRHGAVSVMQYDEDGYLKEAVINYLARLGWSHGDDEVFSREQFVEWFDLDHITPSAAQFNTEKLKWLNAHYIKATASDVLAADAKKRLAGRGVDVSAGPDLVAVIALYRDRVSTLVELADAVAPYYVEPTISEELAAQHLDASARGSLATLSARLQLATWDKAALSAAIKETCAELGVKMPQVAIPLRVKLLGVAQTPSIDAVLEVLGRERVLARLNA</sequence>
<keyword evidence="7" id="KW-0963">Cytoplasm</keyword>
<dbReference type="InterPro" id="IPR033910">
    <property type="entry name" value="GluRS_core"/>
</dbReference>
<comment type="subcellular location">
    <subcellularLocation>
        <location evidence="7">Cytoplasm</location>
    </subcellularLocation>
</comment>
<keyword evidence="3 7" id="KW-0547">Nucleotide-binding</keyword>
<name>A0ABU6K8B0_9RHOO</name>
<feature type="domain" description="Aminoacyl-tRNA synthetase class I anticodon-binding" evidence="9">
    <location>
        <begin position="328"/>
        <end position="462"/>
    </location>
</feature>
<dbReference type="GO" id="GO:0004818">
    <property type="term" value="F:glutamate-tRNA ligase activity"/>
    <property type="evidence" value="ECO:0007669"/>
    <property type="project" value="UniProtKB-EC"/>
</dbReference>
<dbReference type="Gene3D" id="1.10.10.350">
    <property type="match status" value="1"/>
</dbReference>
<evidence type="ECO:0000259" key="8">
    <source>
        <dbReference type="Pfam" id="PF00749"/>
    </source>
</evidence>
<evidence type="ECO:0000256" key="4">
    <source>
        <dbReference type="ARBA" id="ARBA00022840"/>
    </source>
</evidence>
<dbReference type="Pfam" id="PF00749">
    <property type="entry name" value="tRNA-synt_1c"/>
    <property type="match status" value="1"/>
</dbReference>
<dbReference type="Gene3D" id="3.40.50.620">
    <property type="entry name" value="HUPs"/>
    <property type="match status" value="1"/>
</dbReference>
<feature type="domain" description="Glutamyl/glutaminyl-tRNA synthetase class Ib catalytic" evidence="8">
    <location>
        <begin position="5"/>
        <end position="311"/>
    </location>
</feature>
<gene>
    <name evidence="7 10" type="primary">gltX</name>
    <name evidence="10" type="ORF">VVD49_18640</name>
</gene>
<dbReference type="InterPro" id="IPR001412">
    <property type="entry name" value="aa-tRNA-synth_I_CS"/>
</dbReference>
<comment type="caution">
    <text evidence="10">The sequence shown here is derived from an EMBL/GenBank/DDBJ whole genome shotgun (WGS) entry which is preliminary data.</text>
</comment>
<comment type="subunit">
    <text evidence="7">Monomer.</text>
</comment>
<dbReference type="PRINTS" id="PR00987">
    <property type="entry name" value="TRNASYNTHGLU"/>
</dbReference>
<dbReference type="InterPro" id="IPR045462">
    <property type="entry name" value="aa-tRNA-synth_I_cd-bd"/>
</dbReference>
<feature type="binding site" evidence="7">
    <location>
        <position position="246"/>
    </location>
    <ligand>
        <name>ATP</name>
        <dbReference type="ChEBI" id="CHEBI:30616"/>
    </ligand>
</feature>
<dbReference type="SUPFAM" id="SSF52374">
    <property type="entry name" value="Nucleotidylyl transferase"/>
    <property type="match status" value="1"/>
</dbReference>
<dbReference type="InterPro" id="IPR020058">
    <property type="entry name" value="Glu/Gln-tRNA-synth_Ib_cat-dom"/>
</dbReference>
<evidence type="ECO:0000256" key="5">
    <source>
        <dbReference type="ARBA" id="ARBA00022917"/>
    </source>
</evidence>
<evidence type="ECO:0000256" key="6">
    <source>
        <dbReference type="ARBA" id="ARBA00023146"/>
    </source>
</evidence>
<evidence type="ECO:0000256" key="7">
    <source>
        <dbReference type="HAMAP-Rule" id="MF_00022"/>
    </source>
</evidence>
<dbReference type="InterPro" id="IPR000924">
    <property type="entry name" value="Glu/Gln-tRNA-synth"/>
</dbReference>
<protein>
    <recommendedName>
        <fullName evidence="7">Glutamate--tRNA ligase</fullName>
        <ecNumber evidence="7">6.1.1.17</ecNumber>
    </recommendedName>
    <alternativeName>
        <fullName evidence="7">Glutamyl-tRNA synthetase</fullName>
        <shortName evidence="7">GluRS</shortName>
    </alternativeName>
</protein>
<dbReference type="SUPFAM" id="SSF48163">
    <property type="entry name" value="An anticodon-binding domain of class I aminoacyl-tRNA synthetases"/>
    <property type="match status" value="1"/>
</dbReference>
<keyword evidence="2 7" id="KW-0436">Ligase</keyword>
<dbReference type="EC" id="6.1.1.17" evidence="7"/>
<evidence type="ECO:0000256" key="3">
    <source>
        <dbReference type="ARBA" id="ARBA00022741"/>
    </source>
</evidence>
<keyword evidence="5 7" id="KW-0648">Protein biosynthesis</keyword>
<dbReference type="InterPro" id="IPR014729">
    <property type="entry name" value="Rossmann-like_a/b/a_fold"/>
</dbReference>